<comment type="caution">
    <text evidence="1">The sequence shown here is derived from an EMBL/GenBank/DDBJ whole genome shotgun (WGS) entry which is preliminary data.</text>
</comment>
<reference evidence="1 2" key="1">
    <citation type="submission" date="2024-01" db="EMBL/GenBank/DDBJ databases">
        <title>Uliginosibacterium soil sp. nov.</title>
        <authorList>
            <person name="Lv Y."/>
        </authorList>
    </citation>
    <scope>NUCLEOTIDE SEQUENCE [LARGE SCALE GENOMIC DNA]</scope>
    <source>
        <strain evidence="1 2">H3</strain>
    </source>
</reference>
<dbReference type="InterPro" id="IPR023401">
    <property type="entry name" value="ODC_N"/>
</dbReference>
<organism evidence="1 2">
    <name type="scientific">Uliginosibacterium silvisoli</name>
    <dbReference type="NCBI Taxonomy" id="3114758"/>
    <lineage>
        <taxon>Bacteria</taxon>
        <taxon>Pseudomonadati</taxon>
        <taxon>Pseudomonadota</taxon>
        <taxon>Betaproteobacteria</taxon>
        <taxon>Rhodocyclales</taxon>
        <taxon>Zoogloeaceae</taxon>
        <taxon>Uliginosibacterium</taxon>
    </lineage>
</organism>
<protein>
    <submittedName>
        <fullName evidence="1">Ornithine cyclodeaminase</fullName>
        <ecNumber evidence="1">4.3.1.12</ecNumber>
    </submittedName>
</protein>
<dbReference type="InterPro" id="IPR003462">
    <property type="entry name" value="ODC_Mu_crystall"/>
</dbReference>
<keyword evidence="1" id="KW-0456">Lyase</keyword>
<dbReference type="EMBL" id="JAYXHS010000001">
    <property type="protein sequence ID" value="MEC5385145.1"/>
    <property type="molecule type" value="Genomic_DNA"/>
</dbReference>
<evidence type="ECO:0000313" key="2">
    <source>
        <dbReference type="Proteomes" id="UP001331561"/>
    </source>
</evidence>
<keyword evidence="2" id="KW-1185">Reference proteome</keyword>
<accession>A0ABU6K1R3</accession>
<dbReference type="GO" id="GO:0008473">
    <property type="term" value="F:ornithine cyclodeaminase activity"/>
    <property type="evidence" value="ECO:0007669"/>
    <property type="project" value="UniProtKB-EC"/>
</dbReference>
<dbReference type="Proteomes" id="UP001331561">
    <property type="component" value="Unassembled WGS sequence"/>
</dbReference>
<sequence>AGVLRAASVFVEYEAQTRKEGEIQQMPADFPVTELWQVLGGTANGRSDHDEVTIFDSVGFALEDYAALRFMRDAAIELGAGQGLDLIPALADPKDLYALLNPASTAHGKGVLAA</sequence>
<dbReference type="InterPro" id="IPR036291">
    <property type="entry name" value="NAD(P)-bd_dom_sf"/>
</dbReference>
<dbReference type="EC" id="4.3.1.12" evidence="1"/>
<name>A0ABU6K1R3_9RHOO</name>
<proteinExistence type="predicted"/>
<dbReference type="Pfam" id="PF02423">
    <property type="entry name" value="OCD_Mu_crystall"/>
    <property type="match status" value="1"/>
</dbReference>
<dbReference type="Gene3D" id="3.30.1780.10">
    <property type="entry name" value="ornithine cyclodeaminase, domain 1"/>
    <property type="match status" value="1"/>
</dbReference>
<gene>
    <name evidence="1" type="ORF">VVD49_05385</name>
</gene>
<dbReference type="SUPFAM" id="SSF51735">
    <property type="entry name" value="NAD(P)-binding Rossmann-fold domains"/>
    <property type="match status" value="1"/>
</dbReference>
<feature type="non-terminal residue" evidence="1">
    <location>
        <position position="1"/>
    </location>
</feature>
<evidence type="ECO:0000313" key="1">
    <source>
        <dbReference type="EMBL" id="MEC5385145.1"/>
    </source>
</evidence>